<dbReference type="PROSITE" id="PS51257">
    <property type="entry name" value="PROKAR_LIPOPROTEIN"/>
    <property type="match status" value="1"/>
</dbReference>
<dbReference type="CDD" id="cd13654">
    <property type="entry name" value="PBP2_phosphate_like_2"/>
    <property type="match status" value="1"/>
</dbReference>
<feature type="compositionally biased region" description="Gly residues" evidence="3">
    <location>
        <begin position="36"/>
        <end position="47"/>
    </location>
</feature>
<comment type="caution">
    <text evidence="5">The sequence shown here is derived from an EMBL/GenBank/DDBJ whole genome shotgun (WGS) entry which is preliminary data.</text>
</comment>
<name>A0ABD5ZB30_9EURY</name>
<keyword evidence="1" id="KW-0813">Transport</keyword>
<keyword evidence="2" id="KW-0732">Signal</keyword>
<dbReference type="PANTHER" id="PTHR30570">
    <property type="entry name" value="PERIPLASMIC PHOSPHATE BINDING COMPONENT OF PHOSPHATE ABC TRANSPORTER"/>
    <property type="match status" value="1"/>
</dbReference>
<dbReference type="Proteomes" id="UP001596481">
    <property type="component" value="Unassembled WGS sequence"/>
</dbReference>
<feature type="region of interest" description="Disordered" evidence="3">
    <location>
        <begin position="26"/>
        <end position="63"/>
    </location>
</feature>
<dbReference type="PROSITE" id="PS51318">
    <property type="entry name" value="TAT"/>
    <property type="match status" value="1"/>
</dbReference>
<keyword evidence="6" id="KW-1185">Reference proteome</keyword>
<dbReference type="RefSeq" id="WP_390221760.1">
    <property type="nucleotide sequence ID" value="NZ_JBHTAA010000001.1"/>
</dbReference>
<dbReference type="InterPro" id="IPR006311">
    <property type="entry name" value="TAT_signal"/>
</dbReference>
<accession>A0ABD5ZB30</accession>
<sequence>MTRKTDDVLSRRKFLIASGAVGVAGLAGCTESNTGGSDGGESGGSDGGDSEDSGSDSEGLSGEINIAGSSTVFPLATAMAERFQSEHSEVSINIQSTGSGGGFANYFCTGQTDFNNASRPIKPEEADQCSSSDVTPVELKVATDALTVIVNNDNDFIGEGLTVEQLKTIFSAEEQPEMWSDVNSEWPEEPIEIFGPTDASGTYDYFIEAIIGEEGPGHRQDYSATEQDRTIIQGVEGSEFAIGYMGFAYYSENTDAVQAVAIENDEGNFVEPSLDTALSGEYNPLSRPLFTYPAKESLANEHVAEFATYWMENSTSKEIVADEVGYVPLGEEEQQEMLDKLNSAIEEAN</sequence>
<dbReference type="InterPro" id="IPR050811">
    <property type="entry name" value="Phosphate_ABC_transporter"/>
</dbReference>
<dbReference type="InterPro" id="IPR024370">
    <property type="entry name" value="PBP_domain"/>
</dbReference>
<evidence type="ECO:0000256" key="2">
    <source>
        <dbReference type="ARBA" id="ARBA00022729"/>
    </source>
</evidence>
<dbReference type="Gene3D" id="3.40.190.10">
    <property type="entry name" value="Periplasmic binding protein-like II"/>
    <property type="match status" value="2"/>
</dbReference>
<reference evidence="5 6" key="1">
    <citation type="journal article" date="2019" name="Int. J. Syst. Evol. Microbiol.">
        <title>The Global Catalogue of Microorganisms (GCM) 10K type strain sequencing project: providing services to taxonomists for standard genome sequencing and annotation.</title>
        <authorList>
            <consortium name="The Broad Institute Genomics Platform"/>
            <consortium name="The Broad Institute Genome Sequencing Center for Infectious Disease"/>
            <person name="Wu L."/>
            <person name="Ma J."/>
        </authorList>
    </citation>
    <scope>NUCLEOTIDE SEQUENCE [LARGE SCALE GENOMIC DNA]</scope>
    <source>
        <strain evidence="5 6">DSM 29988</strain>
    </source>
</reference>
<evidence type="ECO:0000313" key="5">
    <source>
        <dbReference type="EMBL" id="MFC7202462.1"/>
    </source>
</evidence>
<evidence type="ECO:0000256" key="1">
    <source>
        <dbReference type="ARBA" id="ARBA00022448"/>
    </source>
</evidence>
<feature type="domain" description="PBP" evidence="4">
    <location>
        <begin position="58"/>
        <end position="311"/>
    </location>
</feature>
<gene>
    <name evidence="5" type="ORF">ACFQJC_02975</name>
</gene>
<evidence type="ECO:0000256" key="3">
    <source>
        <dbReference type="SAM" id="MobiDB-lite"/>
    </source>
</evidence>
<protein>
    <submittedName>
        <fullName evidence="5">PstS family phosphate ABC transporter substrate-binding protein</fullName>
    </submittedName>
</protein>
<proteinExistence type="predicted"/>
<dbReference type="PANTHER" id="PTHR30570:SF1">
    <property type="entry name" value="PHOSPHATE-BINDING PROTEIN PSTS"/>
    <property type="match status" value="1"/>
</dbReference>
<organism evidence="5 6">
    <name type="scientific">Haloferax namakaokahaiae</name>
    <dbReference type="NCBI Taxonomy" id="1748331"/>
    <lineage>
        <taxon>Archaea</taxon>
        <taxon>Methanobacteriati</taxon>
        <taxon>Methanobacteriota</taxon>
        <taxon>Stenosarchaea group</taxon>
        <taxon>Halobacteria</taxon>
        <taxon>Halobacteriales</taxon>
        <taxon>Haloferacaceae</taxon>
        <taxon>Haloferax</taxon>
    </lineage>
</organism>
<dbReference type="NCBIfam" id="TIGR02136">
    <property type="entry name" value="ptsS_2"/>
    <property type="match status" value="1"/>
</dbReference>
<dbReference type="Pfam" id="PF12849">
    <property type="entry name" value="PBP_like_2"/>
    <property type="match status" value="1"/>
</dbReference>
<dbReference type="SUPFAM" id="SSF53850">
    <property type="entry name" value="Periplasmic binding protein-like II"/>
    <property type="match status" value="1"/>
</dbReference>
<evidence type="ECO:0000259" key="4">
    <source>
        <dbReference type="Pfam" id="PF12849"/>
    </source>
</evidence>
<evidence type="ECO:0000313" key="6">
    <source>
        <dbReference type="Proteomes" id="UP001596481"/>
    </source>
</evidence>
<dbReference type="AlphaFoldDB" id="A0ABD5ZB30"/>
<dbReference type="EMBL" id="JBHTAA010000001">
    <property type="protein sequence ID" value="MFC7202462.1"/>
    <property type="molecule type" value="Genomic_DNA"/>
</dbReference>
<dbReference type="InterPro" id="IPR011862">
    <property type="entry name" value="Phos-bd"/>
</dbReference>